<evidence type="ECO:0000259" key="4">
    <source>
        <dbReference type="PROSITE" id="PS51063"/>
    </source>
</evidence>
<dbReference type="InterPro" id="IPR000595">
    <property type="entry name" value="cNMP-bd_dom"/>
</dbReference>
<keyword evidence="3" id="KW-0804">Transcription</keyword>
<dbReference type="CDD" id="cd00038">
    <property type="entry name" value="CAP_ED"/>
    <property type="match status" value="1"/>
</dbReference>
<dbReference type="SMART" id="SM00419">
    <property type="entry name" value="HTH_CRP"/>
    <property type="match status" value="1"/>
</dbReference>
<dbReference type="RefSeq" id="WP_113858152.1">
    <property type="nucleotide sequence ID" value="NZ_QNRL01000005.1"/>
</dbReference>
<dbReference type="Proteomes" id="UP000253201">
    <property type="component" value="Unassembled WGS sequence"/>
</dbReference>
<comment type="caution">
    <text evidence="5">The sequence shown here is derived from an EMBL/GenBank/DDBJ whole genome shotgun (WGS) entry which is preliminary data.</text>
</comment>
<dbReference type="Pfam" id="PF13545">
    <property type="entry name" value="HTH_Crp_2"/>
    <property type="match status" value="1"/>
</dbReference>
<reference evidence="5 6" key="1">
    <citation type="submission" date="2018-06" db="EMBL/GenBank/DDBJ databases">
        <title>Genomic Encyclopedia of Type Strains, Phase IV (KMG-IV): sequencing the most valuable type-strain genomes for metagenomic binning, comparative biology and taxonomic classification.</title>
        <authorList>
            <person name="Goeker M."/>
        </authorList>
    </citation>
    <scope>NUCLEOTIDE SEQUENCE [LARGE SCALE GENOMIC DNA]</scope>
    <source>
        <strain evidence="5 6">DSM 27453</strain>
    </source>
</reference>
<dbReference type="InterPro" id="IPR014710">
    <property type="entry name" value="RmlC-like_jellyroll"/>
</dbReference>
<dbReference type="EMBL" id="QNRL01000005">
    <property type="protein sequence ID" value="RBP10869.1"/>
    <property type="molecule type" value="Genomic_DNA"/>
</dbReference>
<evidence type="ECO:0000256" key="2">
    <source>
        <dbReference type="ARBA" id="ARBA00023125"/>
    </source>
</evidence>
<dbReference type="Gene3D" id="1.10.10.10">
    <property type="entry name" value="Winged helix-like DNA-binding domain superfamily/Winged helix DNA-binding domain"/>
    <property type="match status" value="1"/>
</dbReference>
<protein>
    <submittedName>
        <fullName evidence="5">CRP-like cAMP-binding protein</fullName>
    </submittedName>
</protein>
<dbReference type="PROSITE" id="PS51063">
    <property type="entry name" value="HTH_CRP_2"/>
    <property type="match status" value="1"/>
</dbReference>
<dbReference type="InterPro" id="IPR012318">
    <property type="entry name" value="HTH_CRP"/>
</dbReference>
<keyword evidence="1" id="KW-0805">Transcription regulation</keyword>
<dbReference type="InterPro" id="IPR036390">
    <property type="entry name" value="WH_DNA-bd_sf"/>
</dbReference>
<dbReference type="SUPFAM" id="SSF51206">
    <property type="entry name" value="cAMP-binding domain-like"/>
    <property type="match status" value="1"/>
</dbReference>
<keyword evidence="2" id="KW-0238">DNA-binding</keyword>
<gene>
    <name evidence="5" type="ORF">DFQ50_105183</name>
</gene>
<evidence type="ECO:0000256" key="1">
    <source>
        <dbReference type="ARBA" id="ARBA00023015"/>
    </source>
</evidence>
<dbReference type="InterPro" id="IPR018490">
    <property type="entry name" value="cNMP-bd_dom_sf"/>
</dbReference>
<dbReference type="SUPFAM" id="SSF46785">
    <property type="entry name" value="Winged helix' DNA-binding domain"/>
    <property type="match status" value="1"/>
</dbReference>
<organism evidence="5 6">
    <name type="scientific">Pseudocitrobacter faecalis</name>
    <dbReference type="NCBI Taxonomy" id="1398493"/>
    <lineage>
        <taxon>Bacteria</taxon>
        <taxon>Pseudomonadati</taxon>
        <taxon>Pseudomonadota</taxon>
        <taxon>Gammaproteobacteria</taxon>
        <taxon>Enterobacterales</taxon>
        <taxon>Enterobacteriaceae</taxon>
        <taxon>Pseudocitrobacter</taxon>
    </lineage>
</organism>
<dbReference type="Pfam" id="PF00027">
    <property type="entry name" value="cNMP_binding"/>
    <property type="match status" value="1"/>
</dbReference>
<sequence length="223" mass="25418">MASTSQCVTCEKCCFGKMCKDYLFDNCVALFTQSLQRKKELKKGEYLYRFGDTMTHLMALRAGTVKIYDPHGNIVNVKTPGQVIGTEDLYTPAYHYHAVAATDIQLCLLECNRLYDLSQITENFINYVTEMLSFEIAEQQKMISVLVSQDAQTKVREYLKLISQRYAWYGFSANHISLPITFKEMATLLGVSISSLNRAFSELKLSEEITVDKKNIQIKNLNA</sequence>
<dbReference type="InterPro" id="IPR036388">
    <property type="entry name" value="WH-like_DNA-bd_sf"/>
</dbReference>
<proteinExistence type="predicted"/>
<evidence type="ECO:0000313" key="6">
    <source>
        <dbReference type="Proteomes" id="UP000253201"/>
    </source>
</evidence>
<keyword evidence="6" id="KW-1185">Reference proteome</keyword>
<feature type="domain" description="HTH crp-type" evidence="4">
    <location>
        <begin position="149"/>
        <end position="222"/>
    </location>
</feature>
<dbReference type="Gene3D" id="2.60.120.10">
    <property type="entry name" value="Jelly Rolls"/>
    <property type="match status" value="1"/>
</dbReference>
<name>A0ABX9FVH4_9ENTR</name>
<evidence type="ECO:0000256" key="3">
    <source>
        <dbReference type="ARBA" id="ARBA00023163"/>
    </source>
</evidence>
<accession>A0ABX9FVH4</accession>
<evidence type="ECO:0000313" key="5">
    <source>
        <dbReference type="EMBL" id="RBP10869.1"/>
    </source>
</evidence>